<keyword evidence="2" id="KW-1185">Reference proteome</keyword>
<dbReference type="EMBL" id="BONX01000023">
    <property type="protein sequence ID" value="GIG97100.1"/>
    <property type="molecule type" value="Genomic_DNA"/>
</dbReference>
<sequence length="105" mass="11075">MQIRHGKAPVYGIRWAPEVGCRQPPDGGGSRSSQRTVSPVFPNAFGAVNRQADQDGPGFAACADSRRCAASRRAQLLGVRGLLACSAPRRARILGVLGFSVVAGW</sequence>
<protein>
    <submittedName>
        <fullName evidence="1">Uncharacterized protein</fullName>
    </submittedName>
</protein>
<accession>A0ABQ4ER58</accession>
<gene>
    <name evidence="1" type="ORF">Pma05_36730</name>
</gene>
<proteinExistence type="predicted"/>
<organism evidence="1 2">
    <name type="scientific">Plantactinospora mayteni</name>
    <dbReference type="NCBI Taxonomy" id="566021"/>
    <lineage>
        <taxon>Bacteria</taxon>
        <taxon>Bacillati</taxon>
        <taxon>Actinomycetota</taxon>
        <taxon>Actinomycetes</taxon>
        <taxon>Micromonosporales</taxon>
        <taxon>Micromonosporaceae</taxon>
        <taxon>Plantactinospora</taxon>
    </lineage>
</organism>
<comment type="caution">
    <text evidence="1">The sequence shown here is derived from an EMBL/GenBank/DDBJ whole genome shotgun (WGS) entry which is preliminary data.</text>
</comment>
<evidence type="ECO:0000313" key="1">
    <source>
        <dbReference type="EMBL" id="GIG97100.1"/>
    </source>
</evidence>
<evidence type="ECO:0000313" key="2">
    <source>
        <dbReference type="Proteomes" id="UP000621500"/>
    </source>
</evidence>
<reference evidence="1 2" key="1">
    <citation type="submission" date="2021-01" db="EMBL/GenBank/DDBJ databases">
        <title>Whole genome shotgun sequence of Plantactinospora mayteni NBRC 109088.</title>
        <authorList>
            <person name="Komaki H."/>
            <person name="Tamura T."/>
        </authorList>
    </citation>
    <scope>NUCLEOTIDE SEQUENCE [LARGE SCALE GENOMIC DNA]</scope>
    <source>
        <strain evidence="1 2">NBRC 109088</strain>
    </source>
</reference>
<name>A0ABQ4ER58_9ACTN</name>
<dbReference type="Proteomes" id="UP000621500">
    <property type="component" value="Unassembled WGS sequence"/>
</dbReference>